<dbReference type="RefSeq" id="WP_186952265.1">
    <property type="nucleotide sequence ID" value="NZ_JACOFX010000002.1"/>
</dbReference>
<proteinExistence type="predicted"/>
<name>A0ABR6Z687_9BURK</name>
<comment type="caution">
    <text evidence="3">The sequence shown here is derived from an EMBL/GenBank/DDBJ whole genome shotgun (WGS) entry which is preliminary data.</text>
</comment>
<dbReference type="InterPro" id="IPR046863">
    <property type="entry name" value="MbnP-like_dom"/>
</dbReference>
<evidence type="ECO:0000313" key="3">
    <source>
        <dbReference type="EMBL" id="MBC3907061.1"/>
    </source>
</evidence>
<gene>
    <name evidence="3" type="ORF">H8L47_05755</name>
</gene>
<feature type="signal peptide" evidence="1">
    <location>
        <begin position="1"/>
        <end position="34"/>
    </location>
</feature>
<protein>
    <submittedName>
        <fullName evidence="3">Metallo-mystery pair system four-Cys motif protein</fullName>
    </submittedName>
</protein>
<dbReference type="NCBIfam" id="TIGR04052">
    <property type="entry name" value="MbnP_like_WxW"/>
    <property type="match status" value="1"/>
</dbReference>
<evidence type="ECO:0000313" key="4">
    <source>
        <dbReference type="Proteomes" id="UP000646911"/>
    </source>
</evidence>
<keyword evidence="1" id="KW-0732">Signal</keyword>
<feature type="chain" id="PRO_5047012736" evidence="1">
    <location>
        <begin position="35"/>
        <end position="316"/>
    </location>
</feature>
<reference evidence="3 4" key="1">
    <citation type="submission" date="2020-08" db="EMBL/GenBank/DDBJ databases">
        <title>Novel species isolated from subtropical streams in China.</title>
        <authorList>
            <person name="Lu H."/>
        </authorList>
    </citation>
    <scope>NUCLEOTIDE SEQUENCE [LARGE SCALE GENOMIC DNA]</scope>
    <source>
        <strain evidence="3 4">NL8W</strain>
    </source>
</reference>
<accession>A0ABR6Z687</accession>
<feature type="domain" description="Copper-binding protein MbnP-like" evidence="2">
    <location>
        <begin position="42"/>
        <end position="279"/>
    </location>
</feature>
<dbReference type="InterPro" id="IPR023977">
    <property type="entry name" value="MbnP-like"/>
</dbReference>
<evidence type="ECO:0000259" key="2">
    <source>
        <dbReference type="Pfam" id="PF20243"/>
    </source>
</evidence>
<dbReference type="EMBL" id="JACOFX010000002">
    <property type="protein sequence ID" value="MBC3907061.1"/>
    <property type="molecule type" value="Genomic_DNA"/>
</dbReference>
<organism evidence="3 4">
    <name type="scientific">Undibacterium umbellatum</name>
    <dbReference type="NCBI Taxonomy" id="2762300"/>
    <lineage>
        <taxon>Bacteria</taxon>
        <taxon>Pseudomonadati</taxon>
        <taxon>Pseudomonadota</taxon>
        <taxon>Betaproteobacteria</taxon>
        <taxon>Burkholderiales</taxon>
        <taxon>Oxalobacteraceae</taxon>
        <taxon>Undibacterium</taxon>
    </lineage>
</organism>
<dbReference type="PROSITE" id="PS51257">
    <property type="entry name" value="PROKAR_LIPOPROTEIN"/>
    <property type="match status" value="1"/>
</dbReference>
<dbReference type="Proteomes" id="UP000646911">
    <property type="component" value="Unassembled WGS sequence"/>
</dbReference>
<evidence type="ECO:0000256" key="1">
    <source>
        <dbReference type="SAM" id="SignalP"/>
    </source>
</evidence>
<dbReference type="Pfam" id="PF20243">
    <property type="entry name" value="MbnP"/>
    <property type="match status" value="1"/>
</dbReference>
<keyword evidence="4" id="KW-1185">Reference proteome</keyword>
<sequence length="316" mass="32517">MKTIQQTAIPFSIIASALVLTACGGSGSSNTASAPVYPATMPVSISFELLANGTAVKCGTPISGMGSKATTADLKDARFYVSNVNLIDTNDKLVPVNLSANDWQNDQVSLISFIDGTGAACGGTALPTNTTLTGTVPGAAYKGISYEIGVPEALNHTDYATAAKPMNVAAMAWSWTSGRKFLKLELNPQGGVNVVRTNTTTNPPTTTTSNAATWNVHLGSGGCTTNATTGAYSCTNANRMQVKLANFNYSTQKISLDLNALFAGSDLTSDTAGAAGCMSGTTDTECKAIFEGLKIDLPSGKPATAGVQSIFVARNK</sequence>